<evidence type="ECO:0000259" key="3">
    <source>
        <dbReference type="PROSITE" id="PS51819"/>
    </source>
</evidence>
<dbReference type="PANTHER" id="PTHR36113">
    <property type="entry name" value="LYASE, PUTATIVE-RELATED-RELATED"/>
    <property type="match status" value="1"/>
</dbReference>
<dbReference type="PANTHER" id="PTHR36113:SF6">
    <property type="entry name" value="FOSFOMYCIN RESISTANCE PROTEIN FOSX"/>
    <property type="match status" value="1"/>
</dbReference>
<keyword evidence="1" id="KW-0479">Metal-binding</keyword>
<sequence length="131" mass="15339">MLNYTNIHHIALTISDFNQSLRWYSDILRLERLYPDAELRNPCFIANGPVILALFRAKDKNPAPKPEQNENLIFRHCAFCVDRPSFETTQNKLNEREIPFRFSNHSGQKPPRHSIYFSDPDGHEIEITTEV</sequence>
<dbReference type="SUPFAM" id="SSF54593">
    <property type="entry name" value="Glyoxalase/Bleomycin resistance protein/Dihydroxybiphenyl dioxygenase"/>
    <property type="match status" value="1"/>
</dbReference>
<evidence type="ECO:0000313" key="4">
    <source>
        <dbReference type="EMBL" id="AWT59536.1"/>
    </source>
</evidence>
<dbReference type="Proteomes" id="UP000247465">
    <property type="component" value="Chromosome"/>
</dbReference>
<proteinExistence type="predicted"/>
<evidence type="ECO:0000256" key="2">
    <source>
        <dbReference type="SAM" id="MobiDB-lite"/>
    </source>
</evidence>
<dbReference type="EMBL" id="CP029803">
    <property type="protein sequence ID" value="AWT59536.1"/>
    <property type="molecule type" value="Genomic_DNA"/>
</dbReference>
<dbReference type="PROSITE" id="PS51819">
    <property type="entry name" value="VOC"/>
    <property type="match status" value="1"/>
</dbReference>
<evidence type="ECO:0000256" key="1">
    <source>
        <dbReference type="ARBA" id="ARBA00022723"/>
    </source>
</evidence>
<protein>
    <submittedName>
        <fullName evidence="4">Glutathione transferase FosA</fullName>
        <ecNumber evidence="4">2.5.1.18</ecNumber>
    </submittedName>
</protein>
<dbReference type="Pfam" id="PF00903">
    <property type="entry name" value="Glyoxalase"/>
    <property type="match status" value="1"/>
</dbReference>
<dbReference type="KEGG" id="mtar:DF168_00726"/>
<dbReference type="EC" id="2.5.1.18" evidence="4"/>
<dbReference type="GO" id="GO:0046872">
    <property type="term" value="F:metal ion binding"/>
    <property type="evidence" value="ECO:0007669"/>
    <property type="project" value="UniProtKB-KW"/>
</dbReference>
<dbReference type="Gene3D" id="3.10.180.10">
    <property type="entry name" value="2,3-Dihydroxybiphenyl 1,2-Dioxygenase, domain 1"/>
    <property type="match status" value="1"/>
</dbReference>
<accession>A0A2Z4AF10</accession>
<dbReference type="InterPro" id="IPR004360">
    <property type="entry name" value="Glyas_Fos-R_dOase_dom"/>
</dbReference>
<reference evidence="4 5" key="1">
    <citation type="submission" date="2018-06" db="EMBL/GenBank/DDBJ databases">
        <title>Draft Genome Sequence of a Novel Marine Bacterium Related to the Verrucomicrobia.</title>
        <authorList>
            <person name="Vosseberg J."/>
            <person name="Martijn J."/>
            <person name="Ettema T.J.G."/>
        </authorList>
    </citation>
    <scope>NUCLEOTIDE SEQUENCE [LARGE SCALE GENOMIC DNA]</scope>
    <source>
        <strain evidence="4">TARA_B100001123</strain>
    </source>
</reference>
<organism evidence="4 5">
    <name type="scientific">Candidatus Moanibacter tarae</name>
    <dbReference type="NCBI Taxonomy" id="2200854"/>
    <lineage>
        <taxon>Bacteria</taxon>
        <taxon>Pseudomonadati</taxon>
        <taxon>Verrucomicrobiota</taxon>
        <taxon>Opitutia</taxon>
        <taxon>Puniceicoccales</taxon>
        <taxon>Puniceicoccales incertae sedis</taxon>
        <taxon>Candidatus Moanibacter</taxon>
    </lineage>
</organism>
<dbReference type="InterPro" id="IPR051332">
    <property type="entry name" value="Fosfomycin_Res_Enzymes"/>
</dbReference>
<dbReference type="GO" id="GO:0004364">
    <property type="term" value="F:glutathione transferase activity"/>
    <property type="evidence" value="ECO:0007669"/>
    <property type="project" value="UniProtKB-EC"/>
</dbReference>
<name>A0A2Z4AF10_9BACT</name>
<dbReference type="InterPro" id="IPR029068">
    <property type="entry name" value="Glyas_Bleomycin-R_OHBP_Dase"/>
</dbReference>
<evidence type="ECO:0000313" key="5">
    <source>
        <dbReference type="Proteomes" id="UP000247465"/>
    </source>
</evidence>
<gene>
    <name evidence="4" type="primary">fosA</name>
    <name evidence="4" type="ORF">DF168_00726</name>
</gene>
<feature type="domain" description="VOC" evidence="3">
    <location>
        <begin position="6"/>
        <end position="130"/>
    </location>
</feature>
<dbReference type="InterPro" id="IPR037523">
    <property type="entry name" value="VOC_core"/>
</dbReference>
<feature type="region of interest" description="Disordered" evidence="2">
    <location>
        <begin position="100"/>
        <end position="119"/>
    </location>
</feature>
<dbReference type="AlphaFoldDB" id="A0A2Z4AF10"/>
<keyword evidence="4" id="KW-0808">Transferase</keyword>